<feature type="transmembrane region" description="Helical" evidence="2">
    <location>
        <begin position="59"/>
        <end position="78"/>
    </location>
</feature>
<feature type="domain" description="GGDEF" evidence="3">
    <location>
        <begin position="251"/>
        <end position="383"/>
    </location>
</feature>
<dbReference type="Proteomes" id="UP000494330">
    <property type="component" value="Unassembled WGS sequence"/>
</dbReference>
<dbReference type="Gene3D" id="3.30.70.270">
    <property type="match status" value="1"/>
</dbReference>
<evidence type="ECO:0000256" key="2">
    <source>
        <dbReference type="SAM" id="Phobius"/>
    </source>
</evidence>
<keyword evidence="5" id="KW-1185">Reference proteome</keyword>
<feature type="transmembrane region" description="Helical" evidence="2">
    <location>
        <begin position="90"/>
        <end position="110"/>
    </location>
</feature>
<evidence type="ECO:0000256" key="1">
    <source>
        <dbReference type="ARBA" id="ARBA00012528"/>
    </source>
</evidence>
<dbReference type="Pfam" id="PF00990">
    <property type="entry name" value="GGDEF"/>
    <property type="match status" value="1"/>
</dbReference>
<dbReference type="PANTHER" id="PTHR45138">
    <property type="entry name" value="REGULATORY COMPONENTS OF SENSORY TRANSDUCTION SYSTEM"/>
    <property type="match status" value="1"/>
</dbReference>
<dbReference type="InterPro" id="IPR043128">
    <property type="entry name" value="Rev_trsase/Diguanyl_cyclase"/>
</dbReference>
<dbReference type="FunFam" id="3.30.70.270:FF:000001">
    <property type="entry name" value="Diguanylate cyclase domain protein"/>
    <property type="match status" value="1"/>
</dbReference>
<dbReference type="EMBL" id="CABVQD010000005">
    <property type="protein sequence ID" value="VWB52597.1"/>
    <property type="molecule type" value="Genomic_DNA"/>
</dbReference>
<evidence type="ECO:0000313" key="4">
    <source>
        <dbReference type="EMBL" id="VWB52597.1"/>
    </source>
</evidence>
<dbReference type="GO" id="GO:0005886">
    <property type="term" value="C:plasma membrane"/>
    <property type="evidence" value="ECO:0007669"/>
    <property type="project" value="TreeGrafter"/>
</dbReference>
<keyword evidence="2" id="KW-0812">Transmembrane</keyword>
<dbReference type="GO" id="GO:1902201">
    <property type="term" value="P:negative regulation of bacterial-type flagellum-dependent cell motility"/>
    <property type="evidence" value="ECO:0007669"/>
    <property type="project" value="TreeGrafter"/>
</dbReference>
<feature type="transmembrane region" description="Helical" evidence="2">
    <location>
        <begin position="33"/>
        <end position="53"/>
    </location>
</feature>
<feature type="transmembrane region" description="Helical" evidence="2">
    <location>
        <begin position="6"/>
        <end position="26"/>
    </location>
</feature>
<evidence type="ECO:0000259" key="3">
    <source>
        <dbReference type="PROSITE" id="PS50887"/>
    </source>
</evidence>
<dbReference type="CDD" id="cd01949">
    <property type="entry name" value="GGDEF"/>
    <property type="match status" value="1"/>
</dbReference>
<keyword evidence="2" id="KW-0472">Membrane</keyword>
<organism evidence="4 5">
    <name type="scientific">Burkholderia paludis</name>
    <dbReference type="NCBI Taxonomy" id="1506587"/>
    <lineage>
        <taxon>Bacteria</taxon>
        <taxon>Pseudomonadati</taxon>
        <taxon>Pseudomonadota</taxon>
        <taxon>Betaproteobacteria</taxon>
        <taxon>Burkholderiales</taxon>
        <taxon>Burkholderiaceae</taxon>
        <taxon>Burkholderia</taxon>
        <taxon>Burkholderia cepacia complex</taxon>
    </lineage>
</organism>
<feature type="transmembrane region" description="Helical" evidence="2">
    <location>
        <begin position="189"/>
        <end position="209"/>
    </location>
</feature>
<feature type="transmembrane region" description="Helical" evidence="2">
    <location>
        <begin position="149"/>
        <end position="169"/>
    </location>
</feature>
<reference evidence="4 5" key="1">
    <citation type="submission" date="2019-09" db="EMBL/GenBank/DDBJ databases">
        <authorList>
            <person name="Depoorter E."/>
        </authorList>
    </citation>
    <scope>NUCLEOTIDE SEQUENCE [LARGE SCALE GENOMIC DNA]</scope>
    <source>
        <strain evidence="4">LMG 30113</strain>
    </source>
</reference>
<dbReference type="NCBIfam" id="TIGR00254">
    <property type="entry name" value="GGDEF"/>
    <property type="match status" value="1"/>
</dbReference>
<keyword evidence="2" id="KW-1133">Transmembrane helix</keyword>
<dbReference type="EC" id="2.7.7.65" evidence="1"/>
<accession>A0A6J5DEN2</accession>
<dbReference type="GO" id="GO:0052621">
    <property type="term" value="F:diguanylate cyclase activity"/>
    <property type="evidence" value="ECO:0007669"/>
    <property type="project" value="UniProtKB-EC"/>
</dbReference>
<dbReference type="InterPro" id="IPR050469">
    <property type="entry name" value="Diguanylate_Cyclase"/>
</dbReference>
<name>A0A6J5DEN2_9BURK</name>
<dbReference type="SUPFAM" id="SSF55073">
    <property type="entry name" value="Nucleotide cyclase"/>
    <property type="match status" value="1"/>
</dbReference>
<dbReference type="PANTHER" id="PTHR45138:SF24">
    <property type="entry name" value="DIGUANYLATE CYCLASE DGCC-RELATED"/>
    <property type="match status" value="1"/>
</dbReference>
<dbReference type="SMART" id="SM00267">
    <property type="entry name" value="GGDEF"/>
    <property type="match status" value="1"/>
</dbReference>
<proteinExistence type="predicted"/>
<dbReference type="PROSITE" id="PS50887">
    <property type="entry name" value="GGDEF"/>
    <property type="match status" value="1"/>
</dbReference>
<gene>
    <name evidence="4" type="ORF">BPA30113_02283</name>
</gene>
<sequence>MLDPAVAIATSALMSTVLLVLLGSLLRSGIPGVLEWFAANAAMVVGMPLILLRGQIPDSLSVVAANLLMASAAITYYAGCARFLGHAVRWAWLTVSLLPLGMALVYWRYAVDSIPVRVLVTTSFSAAFCIAIGLLVLRHRPSGRPAYPYRVTAVMAFLFAVCQLARGIYFMTLDGASSPLMFASTGNVILLVAGATIVPTLSMSAMMMVHDLLLADAREAANRDFLTGALSRKGFEAVARKHLADADRCGLPASLLIADLDHFKSINDTLGHAGGDAVLREFVRMTQSQLRRGDVLGRIGGEEFAVLLPATELDDALRLAERLRHAVLAQPVTTQAGPCAYSISGGLAGWRPGETLDHLSTKADAALYEAKRSGRNRMCIHGETRSAHASPFQDLAVPAAVS</sequence>
<dbReference type="GO" id="GO:0043709">
    <property type="term" value="P:cell adhesion involved in single-species biofilm formation"/>
    <property type="evidence" value="ECO:0007669"/>
    <property type="project" value="TreeGrafter"/>
</dbReference>
<feature type="transmembrane region" description="Helical" evidence="2">
    <location>
        <begin position="116"/>
        <end position="137"/>
    </location>
</feature>
<dbReference type="AlphaFoldDB" id="A0A6J5DEN2"/>
<dbReference type="InterPro" id="IPR029787">
    <property type="entry name" value="Nucleotide_cyclase"/>
</dbReference>
<protein>
    <recommendedName>
        <fullName evidence="1">diguanylate cyclase</fullName>
        <ecNumber evidence="1">2.7.7.65</ecNumber>
    </recommendedName>
</protein>
<evidence type="ECO:0000313" key="5">
    <source>
        <dbReference type="Proteomes" id="UP000494330"/>
    </source>
</evidence>
<dbReference type="InterPro" id="IPR000160">
    <property type="entry name" value="GGDEF_dom"/>
</dbReference>